<dbReference type="STRING" id="436010.A0A166CC32"/>
<evidence type="ECO:0000313" key="3">
    <source>
        <dbReference type="Proteomes" id="UP000076532"/>
    </source>
</evidence>
<keyword evidence="1" id="KW-0732">Signal</keyword>
<dbReference type="Proteomes" id="UP000076532">
    <property type="component" value="Unassembled WGS sequence"/>
</dbReference>
<evidence type="ECO:0000256" key="1">
    <source>
        <dbReference type="SAM" id="SignalP"/>
    </source>
</evidence>
<organism evidence="2 3">
    <name type="scientific">Athelia psychrophila</name>
    <dbReference type="NCBI Taxonomy" id="1759441"/>
    <lineage>
        <taxon>Eukaryota</taxon>
        <taxon>Fungi</taxon>
        <taxon>Dikarya</taxon>
        <taxon>Basidiomycota</taxon>
        <taxon>Agaricomycotina</taxon>
        <taxon>Agaricomycetes</taxon>
        <taxon>Agaricomycetidae</taxon>
        <taxon>Atheliales</taxon>
        <taxon>Atheliaceae</taxon>
        <taxon>Athelia</taxon>
    </lineage>
</organism>
<dbReference type="OrthoDB" id="192832at2759"/>
<evidence type="ECO:0000313" key="2">
    <source>
        <dbReference type="EMBL" id="KZP13506.1"/>
    </source>
</evidence>
<dbReference type="InterPro" id="IPR013320">
    <property type="entry name" value="ConA-like_dom_sf"/>
</dbReference>
<keyword evidence="2" id="KW-0378">Hydrolase</keyword>
<accession>A0A166CC32</accession>
<keyword evidence="3" id="KW-1185">Reference proteome</keyword>
<dbReference type="AlphaFoldDB" id="A0A166CC32"/>
<reference evidence="2 3" key="1">
    <citation type="journal article" date="2016" name="Mol. Biol. Evol.">
        <title>Comparative Genomics of Early-Diverging Mushroom-Forming Fungi Provides Insights into the Origins of Lignocellulose Decay Capabilities.</title>
        <authorList>
            <person name="Nagy L.G."/>
            <person name="Riley R."/>
            <person name="Tritt A."/>
            <person name="Adam C."/>
            <person name="Daum C."/>
            <person name="Floudas D."/>
            <person name="Sun H."/>
            <person name="Yadav J.S."/>
            <person name="Pangilinan J."/>
            <person name="Larsson K.H."/>
            <person name="Matsuura K."/>
            <person name="Barry K."/>
            <person name="Labutti K."/>
            <person name="Kuo R."/>
            <person name="Ohm R.A."/>
            <person name="Bhattacharya S.S."/>
            <person name="Shirouzu T."/>
            <person name="Yoshinaga Y."/>
            <person name="Martin F.M."/>
            <person name="Grigoriev I.V."/>
            <person name="Hibbett D.S."/>
        </authorList>
    </citation>
    <scope>NUCLEOTIDE SEQUENCE [LARGE SCALE GENOMIC DNA]</scope>
    <source>
        <strain evidence="2 3">CBS 109695</strain>
    </source>
</reference>
<dbReference type="EMBL" id="KV417632">
    <property type="protein sequence ID" value="KZP13506.1"/>
    <property type="molecule type" value="Genomic_DNA"/>
</dbReference>
<gene>
    <name evidence="2" type="ORF">FIBSPDRAFT_1049435</name>
</gene>
<dbReference type="Gene3D" id="2.60.120.200">
    <property type="match status" value="1"/>
</dbReference>
<dbReference type="GO" id="GO:0016787">
    <property type="term" value="F:hydrolase activity"/>
    <property type="evidence" value="ECO:0007669"/>
    <property type="project" value="UniProtKB-KW"/>
</dbReference>
<feature type="chain" id="PRO_5007871580" evidence="1">
    <location>
        <begin position="20"/>
        <end position="242"/>
    </location>
</feature>
<feature type="signal peptide" evidence="1">
    <location>
        <begin position="1"/>
        <end position="19"/>
    </location>
</feature>
<dbReference type="Pfam" id="PF26113">
    <property type="entry name" value="GH16_XgeA"/>
    <property type="match status" value="1"/>
</dbReference>
<protein>
    <submittedName>
        <fullName evidence="2">Glycoside hydrolase family 16 protein</fullName>
    </submittedName>
</protein>
<name>A0A166CC32_9AGAM</name>
<sequence>MNGLILTLLLSSSITESSAFRLSERAPSFDVLGQSSKRQSAGFESDTNGTEFLWTIEDTYDSSNFFDQFTFFDEGDPTHGQVNFLNQSAAFANGLAYVASDNSIVMKGDNTTWLASGAIRDSVRVQSIKAYNTSLIILDLNSAAWGCGEIDILEGVHDNEHNQITWHTAPGCNLTPSSNYTGTLSVRGPVVSCVPAKSWPQSLSRPQQSALTRQQLEKKQEALVQSDSNRVEELTTIIYLNE</sequence>
<proteinExistence type="predicted"/>
<dbReference type="SUPFAM" id="SSF49899">
    <property type="entry name" value="Concanavalin A-like lectins/glucanases"/>
    <property type="match status" value="1"/>
</dbReference>